<dbReference type="Proteomes" id="UP001221898">
    <property type="component" value="Unassembled WGS sequence"/>
</dbReference>
<dbReference type="EMBL" id="JAINUG010000004">
    <property type="protein sequence ID" value="KAJ8417489.1"/>
    <property type="molecule type" value="Genomic_DNA"/>
</dbReference>
<evidence type="ECO:0000259" key="2">
    <source>
        <dbReference type="Pfam" id="PF00078"/>
    </source>
</evidence>
<dbReference type="PANTHER" id="PTHR19446">
    <property type="entry name" value="REVERSE TRANSCRIPTASES"/>
    <property type="match status" value="1"/>
</dbReference>
<sequence>MTKIATLPIPARSSPGSPRTAPTVGHQDGGVKCTTGKLRTRENIVVGTWNVRTLTADGKLEELAHEMDQYHWNILGISELRWKSFGETSTDKGHKLYFSGKENKHEHGVGFLVHKDILGTVMGCQPVSSRLITIRLRATPFNITIIQAYAPTSTYQDSEVEDFYEQLQAVLDQTPKKDIIIMQGDWNAKVGEDAYPNWKDTCGPYSNSKTNDRGLRLLEFARYNNLMLANTLGLHKASRRWTWHSPNGEHHNQIDYILIKKRFQSSVNIGRTRSFPKADIGSDHDLVLMSFRLRLKKIKSSKYTRMKLNLDKLQDPVVAELFKTTLGGKITTLLLEGAEDTDTDTMTTKFNIAVTETATAILGKLRPKKNPWVTNELLDLCDKRRALKRSKNSPEGYDAYRTINKDIKKQMQSAKQNWIEEHCKEIENSLKYNNNTKMAYQTVKKLTKTKQPRASTIQSKTGECLTEEQKILDRWTEYCSELYNRIPNGDPAVLSCPQTTEDDEKLPILREEVEAAVRSLKKGKAAGVDNIPAELLQAGGEAIIDVLTIICNKIWQSGRSTTEQIFNLRIICEKHLQHQQPLYHVFVDFKKAFDRVWHAALWATMRKYNISPNLVSIIQNLYDKATSAVLHNGAFGDWFRTMTGVRQGCLLSPLLFNIFLSASWLTPWKTMRDLSA</sequence>
<dbReference type="SUPFAM" id="SSF56672">
    <property type="entry name" value="DNA/RNA polymerases"/>
    <property type="match status" value="1"/>
</dbReference>
<dbReference type="InterPro" id="IPR043502">
    <property type="entry name" value="DNA/RNA_pol_sf"/>
</dbReference>
<evidence type="ECO:0000313" key="5">
    <source>
        <dbReference type="Proteomes" id="UP001221898"/>
    </source>
</evidence>
<feature type="domain" description="Endonuclease/exonuclease/phosphatase" evidence="3">
    <location>
        <begin position="47"/>
        <end position="284"/>
    </location>
</feature>
<dbReference type="Pfam" id="PF00078">
    <property type="entry name" value="RVT_1"/>
    <property type="match status" value="1"/>
</dbReference>
<evidence type="ECO:0008006" key="6">
    <source>
        <dbReference type="Google" id="ProtNLM"/>
    </source>
</evidence>
<dbReference type="InterPro" id="IPR000477">
    <property type="entry name" value="RT_dom"/>
</dbReference>
<dbReference type="Gene3D" id="3.60.10.10">
    <property type="entry name" value="Endonuclease/exonuclease/phosphatase"/>
    <property type="match status" value="1"/>
</dbReference>
<gene>
    <name evidence="4" type="ORF">AAFF_G00287160</name>
</gene>
<dbReference type="InterPro" id="IPR036691">
    <property type="entry name" value="Endo/exonu/phosph_ase_sf"/>
</dbReference>
<name>A0AAD7TAP3_9TELE</name>
<accession>A0AAD7TAP3</accession>
<evidence type="ECO:0000313" key="4">
    <source>
        <dbReference type="EMBL" id="KAJ8417489.1"/>
    </source>
</evidence>
<dbReference type="AlphaFoldDB" id="A0AAD7TAP3"/>
<dbReference type="Pfam" id="PF03372">
    <property type="entry name" value="Exo_endo_phos"/>
    <property type="match status" value="1"/>
</dbReference>
<dbReference type="GO" id="GO:0003824">
    <property type="term" value="F:catalytic activity"/>
    <property type="evidence" value="ECO:0007669"/>
    <property type="project" value="InterPro"/>
</dbReference>
<keyword evidence="5" id="KW-1185">Reference proteome</keyword>
<evidence type="ECO:0000259" key="3">
    <source>
        <dbReference type="Pfam" id="PF03372"/>
    </source>
</evidence>
<dbReference type="SUPFAM" id="SSF56219">
    <property type="entry name" value="DNase I-like"/>
    <property type="match status" value="1"/>
</dbReference>
<comment type="caution">
    <text evidence="4">The sequence shown here is derived from an EMBL/GenBank/DDBJ whole genome shotgun (WGS) entry which is preliminary data.</text>
</comment>
<proteinExistence type="predicted"/>
<evidence type="ECO:0000256" key="1">
    <source>
        <dbReference type="SAM" id="MobiDB-lite"/>
    </source>
</evidence>
<protein>
    <recommendedName>
        <fullName evidence="6">Reverse transcriptase domain-containing protein</fullName>
    </recommendedName>
</protein>
<organism evidence="4 5">
    <name type="scientific">Aldrovandia affinis</name>
    <dbReference type="NCBI Taxonomy" id="143900"/>
    <lineage>
        <taxon>Eukaryota</taxon>
        <taxon>Metazoa</taxon>
        <taxon>Chordata</taxon>
        <taxon>Craniata</taxon>
        <taxon>Vertebrata</taxon>
        <taxon>Euteleostomi</taxon>
        <taxon>Actinopterygii</taxon>
        <taxon>Neopterygii</taxon>
        <taxon>Teleostei</taxon>
        <taxon>Notacanthiformes</taxon>
        <taxon>Halosauridae</taxon>
        <taxon>Aldrovandia</taxon>
    </lineage>
</organism>
<dbReference type="CDD" id="cd09076">
    <property type="entry name" value="L1-EN"/>
    <property type="match status" value="1"/>
</dbReference>
<feature type="domain" description="Reverse transcriptase" evidence="2">
    <location>
        <begin position="558"/>
        <end position="661"/>
    </location>
</feature>
<feature type="region of interest" description="Disordered" evidence="1">
    <location>
        <begin position="1"/>
        <end position="30"/>
    </location>
</feature>
<dbReference type="InterPro" id="IPR005135">
    <property type="entry name" value="Endo/exonuclease/phosphatase"/>
</dbReference>
<reference evidence="4" key="1">
    <citation type="journal article" date="2023" name="Science">
        <title>Genome structures resolve the early diversification of teleost fishes.</title>
        <authorList>
            <person name="Parey E."/>
            <person name="Louis A."/>
            <person name="Montfort J."/>
            <person name="Bouchez O."/>
            <person name="Roques C."/>
            <person name="Iampietro C."/>
            <person name="Lluch J."/>
            <person name="Castinel A."/>
            <person name="Donnadieu C."/>
            <person name="Desvignes T."/>
            <person name="Floi Bucao C."/>
            <person name="Jouanno E."/>
            <person name="Wen M."/>
            <person name="Mejri S."/>
            <person name="Dirks R."/>
            <person name="Jansen H."/>
            <person name="Henkel C."/>
            <person name="Chen W.J."/>
            <person name="Zahm M."/>
            <person name="Cabau C."/>
            <person name="Klopp C."/>
            <person name="Thompson A.W."/>
            <person name="Robinson-Rechavi M."/>
            <person name="Braasch I."/>
            <person name="Lecointre G."/>
            <person name="Bobe J."/>
            <person name="Postlethwait J.H."/>
            <person name="Berthelot C."/>
            <person name="Roest Crollius H."/>
            <person name="Guiguen Y."/>
        </authorList>
    </citation>
    <scope>NUCLEOTIDE SEQUENCE</scope>
    <source>
        <strain evidence="4">NC1722</strain>
    </source>
</reference>